<keyword evidence="3" id="KW-0285">Flavoprotein</keyword>
<dbReference type="PRINTS" id="PR01001">
    <property type="entry name" value="FADG3PDH"/>
</dbReference>
<dbReference type="Gene3D" id="3.30.9.10">
    <property type="entry name" value="D-Amino Acid Oxidase, subunit A, domain 2"/>
    <property type="match status" value="1"/>
</dbReference>
<evidence type="ECO:0000259" key="7">
    <source>
        <dbReference type="Pfam" id="PF01266"/>
    </source>
</evidence>
<keyword evidence="5" id="KW-0274">FAD</keyword>
<dbReference type="EMBL" id="QAON01000007">
    <property type="protein sequence ID" value="PTQ89419.1"/>
    <property type="molecule type" value="Genomic_DNA"/>
</dbReference>
<accession>A0A2T5IZI7</accession>
<evidence type="ECO:0000256" key="4">
    <source>
        <dbReference type="ARBA" id="ARBA00022798"/>
    </source>
</evidence>
<proteinExistence type="inferred from homology"/>
<gene>
    <name evidence="9" type="ORF">C8N29_107152</name>
</gene>
<keyword evidence="4" id="KW-0319">Glycerol metabolism</keyword>
<dbReference type="PANTHER" id="PTHR11985:SF35">
    <property type="entry name" value="ANAEROBIC GLYCEROL-3-PHOSPHATE DEHYDROGENASE SUBUNIT A"/>
    <property type="match status" value="1"/>
</dbReference>
<dbReference type="Gene3D" id="3.50.50.60">
    <property type="entry name" value="FAD/NAD(P)-binding domain"/>
    <property type="match status" value="1"/>
</dbReference>
<keyword evidence="6" id="KW-0560">Oxidoreductase</keyword>
<comment type="cofactor">
    <cofactor evidence="1">
        <name>FAD</name>
        <dbReference type="ChEBI" id="CHEBI:57692"/>
    </cofactor>
</comment>
<evidence type="ECO:0000256" key="2">
    <source>
        <dbReference type="ARBA" id="ARBA00007330"/>
    </source>
</evidence>
<dbReference type="SUPFAM" id="SSF51905">
    <property type="entry name" value="FAD/NAD(P)-binding domain"/>
    <property type="match status" value="1"/>
</dbReference>
<reference evidence="9 10" key="1">
    <citation type="submission" date="2018-04" db="EMBL/GenBank/DDBJ databases">
        <title>Genomic Encyclopedia of Archaeal and Bacterial Type Strains, Phase II (KMG-II): from individual species to whole genera.</title>
        <authorList>
            <person name="Goeker M."/>
        </authorList>
    </citation>
    <scope>NUCLEOTIDE SEQUENCE [LARGE SCALE GENOMIC DNA]</scope>
    <source>
        <strain evidence="9 10">DSM 5822</strain>
    </source>
</reference>
<evidence type="ECO:0000259" key="8">
    <source>
        <dbReference type="Pfam" id="PF16901"/>
    </source>
</evidence>
<dbReference type="Proteomes" id="UP000244223">
    <property type="component" value="Unassembled WGS sequence"/>
</dbReference>
<evidence type="ECO:0000256" key="5">
    <source>
        <dbReference type="ARBA" id="ARBA00022827"/>
    </source>
</evidence>
<dbReference type="GO" id="GO:0046168">
    <property type="term" value="P:glycerol-3-phosphate catabolic process"/>
    <property type="evidence" value="ECO:0007669"/>
    <property type="project" value="TreeGrafter"/>
</dbReference>
<dbReference type="GO" id="GO:0004368">
    <property type="term" value="F:glycerol-3-phosphate dehydrogenase (quinone) activity"/>
    <property type="evidence" value="ECO:0007669"/>
    <property type="project" value="InterPro"/>
</dbReference>
<sequence>MLNREQLWPSLAQQEWDIVVVGGGITGAGVAREAARTGLKVLLIDQKDYAFGTSSRSSKMVHGGLRYIAMGDIKLTKHSLVERERLLQEAPGLVDRMSYFFAHYQGGGIKTNRWAFAILLMAYDFLAGIKDRSYFNAKKFLARVPNYRSQKLLGASRYTDAVTDDTRLVLRVLDEAVKDGGVCLNYVKAEKSIMQEGKIVGLHVVDEVTGQRVSLKTKTVVNATGAWVNRLRQQIAPETVSVRPQRGSHLVVSAERLPLQDALILFHPDDQRAMFIYAWEGRTVIGTTDLDHKTDLDDEAVITAEEVNYLLRAANHEFPTAKLTTADVIATFSGVRPIVSSGKGLDPSKERRDHAVWADNGLISVSGGKLTTFRQIAQDVLTAAEPWLPSIKQREQKAAIFSQAANLKTPFDAAQERRFIGKYGYLAGQFLQEMPADELVFIPETYTLWAELRWALRYEQVVHLDDLLLRRSRLGLLLVDGGLHHIERIKAIALAEGWTESYWQSELARYQSIWQRYYSLPQGLK</sequence>
<comment type="similarity">
    <text evidence="2">Belongs to the FAD-dependent glycerol-3-phosphate dehydrogenase family.</text>
</comment>
<organism evidence="9 10">
    <name type="scientific">Agitococcus lubricus</name>
    <dbReference type="NCBI Taxonomy" id="1077255"/>
    <lineage>
        <taxon>Bacteria</taxon>
        <taxon>Pseudomonadati</taxon>
        <taxon>Pseudomonadota</taxon>
        <taxon>Gammaproteobacteria</taxon>
        <taxon>Moraxellales</taxon>
        <taxon>Moraxellaceae</taxon>
        <taxon>Agitococcus</taxon>
    </lineage>
</organism>
<dbReference type="GO" id="GO:0006071">
    <property type="term" value="P:glycerol metabolic process"/>
    <property type="evidence" value="ECO:0007669"/>
    <property type="project" value="UniProtKB-KW"/>
</dbReference>
<evidence type="ECO:0000256" key="6">
    <source>
        <dbReference type="ARBA" id="ARBA00023002"/>
    </source>
</evidence>
<dbReference type="InterPro" id="IPR038299">
    <property type="entry name" value="DAO_C_sf"/>
</dbReference>
<dbReference type="PANTHER" id="PTHR11985">
    <property type="entry name" value="GLYCEROL-3-PHOSPHATE DEHYDROGENASE"/>
    <property type="match status" value="1"/>
</dbReference>
<dbReference type="InterPro" id="IPR000447">
    <property type="entry name" value="G3P_DH_FAD-dep"/>
</dbReference>
<dbReference type="RefSeq" id="WP_204509310.1">
    <property type="nucleotide sequence ID" value="NZ_QAON01000007.1"/>
</dbReference>
<feature type="domain" description="Alpha-glycerophosphate oxidase C-terminal" evidence="8">
    <location>
        <begin position="409"/>
        <end position="496"/>
    </location>
</feature>
<dbReference type="InterPro" id="IPR006076">
    <property type="entry name" value="FAD-dep_OxRdtase"/>
</dbReference>
<dbReference type="InterPro" id="IPR031656">
    <property type="entry name" value="DAO_C"/>
</dbReference>
<feature type="domain" description="FAD dependent oxidoreductase" evidence="7">
    <location>
        <begin position="17"/>
        <end position="371"/>
    </location>
</feature>
<keyword evidence="10" id="KW-1185">Reference proteome</keyword>
<evidence type="ECO:0000313" key="10">
    <source>
        <dbReference type="Proteomes" id="UP000244223"/>
    </source>
</evidence>
<dbReference type="Pfam" id="PF16901">
    <property type="entry name" value="DAO_C"/>
    <property type="match status" value="1"/>
</dbReference>
<dbReference type="Gene3D" id="1.10.8.870">
    <property type="entry name" value="Alpha-glycerophosphate oxidase, cap domain"/>
    <property type="match status" value="1"/>
</dbReference>
<evidence type="ECO:0000256" key="1">
    <source>
        <dbReference type="ARBA" id="ARBA00001974"/>
    </source>
</evidence>
<protein>
    <submittedName>
        <fullName evidence="9">Glycerol-3-phosphate dehydrogenase</fullName>
    </submittedName>
</protein>
<dbReference type="InterPro" id="IPR036188">
    <property type="entry name" value="FAD/NAD-bd_sf"/>
</dbReference>
<comment type="caution">
    <text evidence="9">The sequence shown here is derived from an EMBL/GenBank/DDBJ whole genome shotgun (WGS) entry which is preliminary data.</text>
</comment>
<evidence type="ECO:0000313" key="9">
    <source>
        <dbReference type="EMBL" id="PTQ89419.1"/>
    </source>
</evidence>
<dbReference type="Pfam" id="PF01266">
    <property type="entry name" value="DAO"/>
    <property type="match status" value="1"/>
</dbReference>
<evidence type="ECO:0000256" key="3">
    <source>
        <dbReference type="ARBA" id="ARBA00022630"/>
    </source>
</evidence>
<dbReference type="AlphaFoldDB" id="A0A2T5IZI7"/>
<name>A0A2T5IZI7_9GAMM</name>